<name>A0A7X3INC4_9BACL</name>
<dbReference type="Gene3D" id="3.20.20.140">
    <property type="entry name" value="Metal-dependent hydrolases"/>
    <property type="match status" value="1"/>
</dbReference>
<dbReference type="InterPro" id="IPR026912">
    <property type="entry name" value="Adenine_deam_C"/>
</dbReference>
<feature type="domain" description="Amidohydrolase-related" evidence="7">
    <location>
        <begin position="68"/>
        <end position="351"/>
    </location>
</feature>
<dbReference type="Pfam" id="PF13382">
    <property type="entry name" value="Adenine_deam_C"/>
    <property type="match status" value="1"/>
</dbReference>
<evidence type="ECO:0000313" key="9">
    <source>
        <dbReference type="EMBL" id="MWV46471.1"/>
    </source>
</evidence>
<evidence type="ECO:0000313" key="10">
    <source>
        <dbReference type="Proteomes" id="UP000460318"/>
    </source>
</evidence>
<dbReference type="NCBIfam" id="TIGR01178">
    <property type="entry name" value="ade"/>
    <property type="match status" value="1"/>
</dbReference>
<dbReference type="InterPro" id="IPR006679">
    <property type="entry name" value="Adenine_deam"/>
</dbReference>
<dbReference type="EC" id="3.5.4.2" evidence="2 6"/>
<dbReference type="InterPro" id="IPR032466">
    <property type="entry name" value="Metal_Hydrolase"/>
</dbReference>
<dbReference type="SUPFAM" id="SSF51338">
    <property type="entry name" value="Composite domain of metallo-dependent hydrolases"/>
    <property type="match status" value="1"/>
</dbReference>
<evidence type="ECO:0000256" key="3">
    <source>
        <dbReference type="ARBA" id="ARBA00022801"/>
    </source>
</evidence>
<sequence>MNRKLIAAARGDHPLDLAINNIQLVNVFTGEIYPAAIGIVDGTIVHVTAPGETELEALKTIDGQGKFAVPGLIDTHLHIESSMLTPAHYAETVLPHGTTLIVTDPHEIGNILGEEGVRYMVEASKVLDLRVMTLAPSCVPSAPAVETAGAEFTPEVIERMLTWDGIDGIAEVMNYHGVIHEDPRMMGILEANERAGKIPQGHAPTVVGRELSAYLVAGPDSDHECRTMEEAIAKLRAGMIVDIRESSFSLNMAEVAKAIVGKGYLPNVTLCTDDVLASDLIERGHINHVVVRAIEEGIPAVDAIRYATLNAANRLNRKDIGAIAPGRLADIVLVDALESMNVSDVFIGGKTIVAEGKLTERQQHLEPPQEYLQTVHLPEIHEEDLHLHVEDAHASEARVRVIEYDFAPGLPTGFIETVLPVKDGQLVPESYDGHKGPLNRVAVWHRHGLNDNKALGLLAGFGIIAGAVATTVAHDSHHLTVLGVNTEDMVIAANELRKRHGGMIAVKDGKVIAFLSLPLAGIMSLEEGETFAPKIKEFIDIIQAEIMPGKNPIHRMIVVTLPVIPQAKITDLGLVDVDKQQLVPLIIETK</sequence>
<dbReference type="GO" id="GO:0006146">
    <property type="term" value="P:adenine catabolic process"/>
    <property type="evidence" value="ECO:0007669"/>
    <property type="project" value="InterPro"/>
</dbReference>
<keyword evidence="10" id="KW-1185">Reference proteome</keyword>
<comment type="caution">
    <text evidence="9">The sequence shown here is derived from an EMBL/GenBank/DDBJ whole genome shotgun (WGS) entry which is preliminary data.</text>
</comment>
<gene>
    <name evidence="6 9" type="primary">ade</name>
    <name evidence="9" type="ORF">GRF59_22970</name>
</gene>
<dbReference type="InterPro" id="IPR006680">
    <property type="entry name" value="Amidohydro-rel"/>
</dbReference>
<keyword evidence="3 6" id="KW-0378">Hydrolase</keyword>
<accession>A0A7X3INC4</accession>
<evidence type="ECO:0000256" key="4">
    <source>
        <dbReference type="ARBA" id="ARBA00023211"/>
    </source>
</evidence>
<dbReference type="SUPFAM" id="SSF51556">
    <property type="entry name" value="Metallo-dependent hydrolases"/>
    <property type="match status" value="1"/>
</dbReference>
<evidence type="ECO:0000256" key="2">
    <source>
        <dbReference type="ARBA" id="ARBA00012782"/>
    </source>
</evidence>
<dbReference type="HAMAP" id="MF_01518">
    <property type="entry name" value="Adenine_deamin"/>
    <property type="match status" value="1"/>
</dbReference>
<dbReference type="Proteomes" id="UP000460318">
    <property type="component" value="Unassembled WGS sequence"/>
</dbReference>
<dbReference type="GO" id="GO:0000034">
    <property type="term" value="F:adenine deaminase activity"/>
    <property type="evidence" value="ECO:0007669"/>
    <property type="project" value="UniProtKB-UniRule"/>
</dbReference>
<dbReference type="AlphaFoldDB" id="A0A7X3INC4"/>
<comment type="cofactor">
    <cofactor evidence="6">
        <name>Mn(2+)</name>
        <dbReference type="ChEBI" id="CHEBI:29035"/>
    </cofactor>
</comment>
<comment type="similarity">
    <text evidence="1 6">Belongs to the metallo-dependent hydrolases superfamily. Adenine deaminase family.</text>
</comment>
<organism evidence="9 10">
    <name type="scientific">Paenibacillus dendrobii</name>
    <dbReference type="NCBI Taxonomy" id="2691084"/>
    <lineage>
        <taxon>Bacteria</taxon>
        <taxon>Bacillati</taxon>
        <taxon>Bacillota</taxon>
        <taxon>Bacilli</taxon>
        <taxon>Bacillales</taxon>
        <taxon>Paenibacillaceae</taxon>
        <taxon>Paenibacillus</taxon>
    </lineage>
</organism>
<dbReference type="PANTHER" id="PTHR11113:SF2">
    <property type="entry name" value="ADENINE DEAMINASE"/>
    <property type="match status" value="1"/>
</dbReference>
<evidence type="ECO:0000256" key="6">
    <source>
        <dbReference type="HAMAP-Rule" id="MF_01518"/>
    </source>
</evidence>
<feature type="domain" description="Adenine deaminase C-terminal" evidence="8">
    <location>
        <begin position="415"/>
        <end position="580"/>
    </location>
</feature>
<dbReference type="RefSeq" id="WP_160500055.1">
    <property type="nucleotide sequence ID" value="NZ_WUBI01000004.1"/>
</dbReference>
<dbReference type="Gene3D" id="2.30.40.10">
    <property type="entry name" value="Urease, subunit C, domain 1"/>
    <property type="match status" value="1"/>
</dbReference>
<comment type="catalytic activity">
    <reaction evidence="5 6">
        <text>adenine + H2O + H(+) = hypoxanthine + NH4(+)</text>
        <dbReference type="Rhea" id="RHEA:23688"/>
        <dbReference type="ChEBI" id="CHEBI:15377"/>
        <dbReference type="ChEBI" id="CHEBI:15378"/>
        <dbReference type="ChEBI" id="CHEBI:16708"/>
        <dbReference type="ChEBI" id="CHEBI:17368"/>
        <dbReference type="ChEBI" id="CHEBI:28938"/>
        <dbReference type="EC" id="3.5.4.2"/>
    </reaction>
</comment>
<dbReference type="Pfam" id="PF01979">
    <property type="entry name" value="Amidohydro_1"/>
    <property type="match status" value="1"/>
</dbReference>
<reference evidence="9 10" key="1">
    <citation type="submission" date="2019-12" db="EMBL/GenBank/DDBJ databases">
        <title>Paenibacillus sp. nov., an endophytic bacterium isolated from the stem of Dendrobium.</title>
        <authorList>
            <person name="Zhao R."/>
        </authorList>
    </citation>
    <scope>NUCLEOTIDE SEQUENCE [LARGE SCALE GENOMIC DNA]</scope>
    <source>
        <strain evidence="9 10">HJL G12</strain>
    </source>
</reference>
<evidence type="ECO:0000259" key="8">
    <source>
        <dbReference type="Pfam" id="PF13382"/>
    </source>
</evidence>
<evidence type="ECO:0000259" key="7">
    <source>
        <dbReference type="Pfam" id="PF01979"/>
    </source>
</evidence>
<keyword evidence="4 6" id="KW-0464">Manganese</keyword>
<dbReference type="PANTHER" id="PTHR11113">
    <property type="entry name" value="N-ACETYLGLUCOSAMINE-6-PHOSPHATE DEACETYLASE"/>
    <property type="match status" value="1"/>
</dbReference>
<dbReference type="InterPro" id="IPR011059">
    <property type="entry name" value="Metal-dep_hydrolase_composite"/>
</dbReference>
<evidence type="ECO:0000256" key="5">
    <source>
        <dbReference type="ARBA" id="ARBA00047720"/>
    </source>
</evidence>
<evidence type="ECO:0000256" key="1">
    <source>
        <dbReference type="ARBA" id="ARBA00006773"/>
    </source>
</evidence>
<proteinExistence type="inferred from homology"/>
<protein>
    <recommendedName>
        <fullName evidence="2 6">Adenine deaminase</fullName>
        <shortName evidence="6">Adenase</shortName>
        <shortName evidence="6">Adenine aminase</shortName>
        <ecNumber evidence="2 6">3.5.4.2</ecNumber>
    </recommendedName>
</protein>
<dbReference type="EMBL" id="WUBI01000004">
    <property type="protein sequence ID" value="MWV46471.1"/>
    <property type="molecule type" value="Genomic_DNA"/>
</dbReference>